<organism evidence="2 3">
    <name type="scientific">Monilinia fructicola</name>
    <name type="common">Brown rot fungus</name>
    <name type="synonym">Ciboria fructicola</name>
    <dbReference type="NCBI Taxonomy" id="38448"/>
    <lineage>
        <taxon>Eukaryota</taxon>
        <taxon>Fungi</taxon>
        <taxon>Dikarya</taxon>
        <taxon>Ascomycota</taxon>
        <taxon>Pezizomycotina</taxon>
        <taxon>Leotiomycetes</taxon>
        <taxon>Helotiales</taxon>
        <taxon>Sclerotiniaceae</taxon>
        <taxon>Monilinia</taxon>
    </lineage>
</organism>
<comment type="caution">
    <text evidence="2">The sequence shown here is derived from an EMBL/GenBank/DDBJ whole genome shotgun (WGS) entry which is preliminary data.</text>
</comment>
<keyword evidence="1" id="KW-0812">Transmembrane</keyword>
<dbReference type="EMBL" id="VICG01000011">
    <property type="protein sequence ID" value="KAA8567457.1"/>
    <property type="molecule type" value="Genomic_DNA"/>
</dbReference>
<keyword evidence="3" id="KW-1185">Reference proteome</keyword>
<feature type="transmembrane region" description="Helical" evidence="1">
    <location>
        <begin position="14"/>
        <end position="33"/>
    </location>
</feature>
<evidence type="ECO:0000313" key="2">
    <source>
        <dbReference type="EMBL" id="KAA8567457.1"/>
    </source>
</evidence>
<dbReference type="OrthoDB" id="3539207at2759"/>
<evidence type="ECO:0000313" key="3">
    <source>
        <dbReference type="Proteomes" id="UP000322873"/>
    </source>
</evidence>
<evidence type="ECO:0000256" key="1">
    <source>
        <dbReference type="SAM" id="Phobius"/>
    </source>
</evidence>
<proteinExistence type="predicted"/>
<accession>A0A5M9JFD7</accession>
<reference evidence="2 3" key="1">
    <citation type="submission" date="2019-06" db="EMBL/GenBank/DDBJ databases">
        <title>Genome Sequence of the Brown Rot Fungal Pathogen Monilinia fructicola.</title>
        <authorList>
            <person name="De Miccolis Angelini R.M."/>
            <person name="Landi L."/>
            <person name="Abate D."/>
            <person name="Pollastro S."/>
            <person name="Romanazzi G."/>
            <person name="Faretra F."/>
        </authorList>
    </citation>
    <scope>NUCLEOTIDE SEQUENCE [LARGE SCALE GENOMIC DNA]</scope>
    <source>
        <strain evidence="2 3">Mfrc123</strain>
    </source>
</reference>
<keyword evidence="1" id="KW-0472">Membrane</keyword>
<dbReference type="Proteomes" id="UP000322873">
    <property type="component" value="Unassembled WGS sequence"/>
</dbReference>
<name>A0A5M9JFD7_MONFR</name>
<sequence length="117" mass="13021">MPPIQSQTTCNPDVIATVVYRVIMVFVSLTYIWRKYRQPLRTDDLHQLAELLAVRTSTIQGDSEETRKFIPTEAVDLNNIAQFMLALETVASMELGMDGGGTSVSPSMTLELQQGQT</sequence>
<protein>
    <submittedName>
        <fullName evidence="2">Uncharacterized protein</fullName>
    </submittedName>
</protein>
<gene>
    <name evidence="2" type="ORF">EYC84_010469</name>
</gene>
<dbReference type="AlphaFoldDB" id="A0A5M9JFD7"/>
<keyword evidence="1" id="KW-1133">Transmembrane helix</keyword>
<dbReference type="VEuPathDB" id="FungiDB:MFRU_040g00310"/>